<dbReference type="InterPro" id="IPR027417">
    <property type="entry name" value="P-loop_NTPase"/>
</dbReference>
<evidence type="ECO:0000256" key="5">
    <source>
        <dbReference type="ARBA" id="ARBA00017143"/>
    </source>
</evidence>
<dbReference type="InterPro" id="IPR011704">
    <property type="entry name" value="ATPase_dyneun-rel_AAA"/>
</dbReference>
<dbReference type="GO" id="GO:0016491">
    <property type="term" value="F:oxidoreductase activity"/>
    <property type="evidence" value="ECO:0007669"/>
    <property type="project" value="UniProtKB-KW"/>
</dbReference>
<evidence type="ECO:0000256" key="2">
    <source>
        <dbReference type="ARBA" id="ARBA00004642"/>
    </source>
</evidence>
<dbReference type="PANTHER" id="PTHR48103:SF2">
    <property type="entry name" value="MIDASIN"/>
    <property type="match status" value="1"/>
</dbReference>
<dbReference type="PROSITE" id="PS50234">
    <property type="entry name" value="VWFA"/>
    <property type="match status" value="1"/>
</dbReference>
<dbReference type="Proteomes" id="UP000008983">
    <property type="component" value="Unassembled WGS sequence"/>
</dbReference>
<dbReference type="NCBIfam" id="NF001913">
    <property type="entry name" value="PRK00696.1"/>
    <property type="match status" value="1"/>
</dbReference>
<evidence type="ECO:0000256" key="7">
    <source>
        <dbReference type="ARBA" id="ARBA00022840"/>
    </source>
</evidence>
<keyword evidence="6" id="KW-0547">Nucleotide-binding</keyword>
<evidence type="ECO:0000313" key="15">
    <source>
        <dbReference type="Proteomes" id="UP000008983"/>
    </source>
</evidence>
<feature type="compositionally biased region" description="Low complexity" evidence="12">
    <location>
        <begin position="2749"/>
        <end position="2758"/>
    </location>
</feature>
<dbReference type="GO" id="GO:0005654">
    <property type="term" value="C:nucleoplasm"/>
    <property type="evidence" value="ECO:0007669"/>
    <property type="project" value="UniProtKB-SubCell"/>
</dbReference>
<feature type="compositionally biased region" description="Basic and acidic residues" evidence="12">
    <location>
        <begin position="2731"/>
        <end position="2748"/>
    </location>
</feature>
<feature type="compositionally biased region" description="Basic and acidic residues" evidence="12">
    <location>
        <begin position="2580"/>
        <end position="2589"/>
    </location>
</feature>
<dbReference type="CDD" id="cd00009">
    <property type="entry name" value="AAA"/>
    <property type="match status" value="2"/>
</dbReference>
<dbReference type="GO" id="GO:0016874">
    <property type="term" value="F:ligase activity"/>
    <property type="evidence" value="ECO:0007669"/>
    <property type="project" value="UniProtKB-KW"/>
</dbReference>
<dbReference type="InterPro" id="IPR013650">
    <property type="entry name" value="ATP-grasp_succ-CoA_synth-type"/>
</dbReference>
<keyword evidence="15" id="KW-1185">Reference proteome</keyword>
<dbReference type="eggNOG" id="KOG2799">
    <property type="taxonomic scope" value="Eukaryota"/>
</dbReference>
<keyword evidence="11" id="KW-0175">Coiled coil</keyword>
<dbReference type="FunFam" id="3.40.50.261:FF:000001">
    <property type="entry name" value="Succinate--CoA ligase [ADP-forming] subunit beta"/>
    <property type="match status" value="1"/>
</dbReference>
<feature type="region of interest" description="Disordered" evidence="12">
    <location>
        <begin position="2731"/>
        <end position="2809"/>
    </location>
</feature>
<evidence type="ECO:0000256" key="8">
    <source>
        <dbReference type="ARBA" id="ARBA00023186"/>
    </source>
</evidence>
<feature type="domain" description="VWFA" evidence="13">
    <location>
        <begin position="2919"/>
        <end position="3095"/>
    </location>
</feature>
<dbReference type="FunFam" id="3.40.50.300:FF:000142">
    <property type="entry name" value="Midasin"/>
    <property type="match status" value="2"/>
</dbReference>
<evidence type="ECO:0000256" key="10">
    <source>
        <dbReference type="ARBA" id="ARBA00077000"/>
    </source>
</evidence>
<comment type="subcellular location">
    <subcellularLocation>
        <location evidence="1">Nucleus</location>
        <location evidence="1">Nucleolus</location>
    </subcellularLocation>
    <subcellularLocation>
        <location evidence="2">Nucleus</location>
        <location evidence="2">Nucleoplasm</location>
    </subcellularLocation>
</comment>
<feature type="compositionally biased region" description="Low complexity" evidence="12">
    <location>
        <begin position="2485"/>
        <end position="2500"/>
    </location>
</feature>
<dbReference type="SMART" id="SM00382">
    <property type="entry name" value="AAA"/>
    <property type="match status" value="5"/>
</dbReference>
<feature type="compositionally biased region" description="Basic and acidic residues" evidence="12">
    <location>
        <begin position="2503"/>
        <end position="2516"/>
    </location>
</feature>
<keyword evidence="8" id="KW-0143">Chaperone</keyword>
<dbReference type="SUPFAM" id="SSF56059">
    <property type="entry name" value="Glutathione synthetase ATP-binding domain-like"/>
    <property type="match status" value="1"/>
</dbReference>
<proteinExistence type="inferred from homology"/>
<dbReference type="InterPro" id="IPR016102">
    <property type="entry name" value="Succinyl-CoA_synth-like"/>
</dbReference>
<keyword evidence="7" id="KW-0067">ATP-binding</keyword>
<dbReference type="eggNOG" id="KOG1808">
    <property type="taxonomic scope" value="Eukaryota"/>
</dbReference>
<sequence length="3509" mass="408744">MKFINKTFIKTKKQEENDNKATELYIETDININEIKQKILENNFLILDGEAGCGKTTIINKISTDFNQKIISLFVDNTTDLKTLIGSYVCTEKIGQFEWKQGPLVKCMQEGLWLLLENVQEASEEVLQGLLKFSKEGKCEILGGNNIISDFKFKIIGCGNFGGGKMDIKRNFVAQNSGNGDIIYNAYSSRLIEKIASCLYFDEPCLLVGDTGCGKTTMAQHVAEQFQKKLFIYNMNQGSDAVDLIGGFKPIDVRLLLKKILVKYIRKFQEIANVQANKAFVDNLSQLFLHKKYSTLMKAMISSFDGIFQKLQKKCLPIQKWEKLHQKIINLYKNKEKIESNLAFHFVEGNLIKAIKEGDWVLIDEINLANNEVLQKILPIIEGRSILLYERGDLKEIKRHSMFRIIGCMNPGNEIGKKELPENIRKKFTEIYVHDIKEREDVQNLVKKKLGSQIAVEISSKIVDLFMEMKYDLNNNIEDGYQRKLHISLRNLARALNYIKQNIGTYGLDRVLYDGLYLGFGTALSQASQGHFQMQIEKTFQISHLKYSEMLNQKQKVIENNPLKVNLYGFILNKGSLKIKKEEECEFLITDMFKKYTIDVLRAISSSDLPVLLEGPTSAGKTSIIKYIAERSGYKCVRVNNHQHTEIEEYIGSYLPDSKGKLVFHEGVLIQSMKEGNWLILDELNLARSEILESLNRLLDDNKEIFVNETQSYVRPHENFRIFATQNPTSYGGRKELSKAFKNRFVQIFFEDIQENDLQQILQKRCTIAPSYCKKLMAILKDLRLFRQRNNFFLGKESSITIRDLIKWGNRPVLTVDELAMEGYCLLAERLRTQEERDFIQKIIEKHCRVKLNPQIYYQKFSDDMLKPLQSQFPFFLQLNEGFKRMACLTLKCLQNKEPVLLIGETGCGKTTLAQLAGFLRNSKVFSINCHQYTESSDFLGSLRPVRKKEIYEEQLRVFLEQELDQELIEEQYKFLNNQQISIDERVKIIKNEQKRQKLQELFIKSETMFEWQNGPLVESMEQGGVFLIDEISLAEDSVLERLNSVLENERFLLLPEKNESEQIQAKEEFVIISTMNPGGDFGKRELSPALRNRFTEIWVESLTSKNLICSLQGRNDVLEMIKVYLTDCGFNINNSENVAEKIYDFVKFYNSDFCDMYALEAKRNITMRDIVSMMQFMNKTQTFCPNNIYQLYFYALNVVVLEPIKFLPLNENQKKKMIFECLNFVEQQNIGNSLNNNNNNNLISIIDNNKLKMGDFEIPLKNSNFISSKKNIKYSLQNSQTKQTLYKIIQALQLDKSILLEGNPGVGKSSIIEYIAHLTGNKLATICLSEQTDIVDLLGSDLPHCENKLQMKFRWYDGVLLDALKNGYWILLEELNLASQSVLEGLNAILDHRGSVFIPEINQEFKKHPEFRIFAVQNPMGLGGGRKGLPIIFNVYKDVVPEENIKVYNPIVRLLQQIQQLLNLEIFENNAVLQNLAILCDFTLENSIYTTPLNKMITGLQYIAEKCEEWNISSSKQYTLSVQTQPIIDLLLYWRGLERKCWKQMLQEKEKEVENLDVVVFMKLRNLLISAQQKDQENVFNLLDQYVRTSVMGTFSLRMKALYYLTQQKDLLHIKIIFQVYKYYEQFLETFNKTIDENKQEYEKECKDYINLAGWESKNYLTLKQTVEKFQGKLHRILKKYKGFLQEPISRHIFDKQRNNFFAQNYDNFYQKYQIQYKNQRLNNFALSFKNCVNLNENKLVQTTQRLCIKNSLLIPQFQNNNNNNNFYQQINDLNDNNIDIPSWLYIEESIIDVFDRIKCLHGEDVTRNMKYKAVIDYFKFLKTLGFTSYYKTTTQIMKDNTLLYDMKVINSENFHILGLQEDFTYIEKCYYNTLDKICILKFNNQYSEDLTMDNIKRGSGFLIEFFYYIKRSFVNLADLSEKIIPLEQFFNNFCQFEDDICIQVDDYVSINEKVSEILNDCSFLFSNVKNYYSQNDEEDEILKKCEQFTEESVNILNGKIIQVKKYEKIIQNMTLLVEKIQKSKQKTNKYVLLDSQKVLKDKFNEKIKEINALIVYLQDILQQKIQQCIQKNQKSVNDEQIIINDIQLFAQKIFKTVQKYKQILKSNIQVEEEEQQQQEEQKIEKKQNLENNDASFIQNEEKTMQKLKKIFDDFSYKLKEVHSQSLIKKALKKQDSQNLKEILYLLKIYIQNILIYYSKSIKSQSKLLELTSVIFYNLFYKGFCQPKNNNGDQEGETDDEEGKYEFKEGTGIGEGKGKENVTKEIEFEEQLLGNKDDDYQENSESNEQEEEQNKENKEDEFEMDQDFKGKNSKMDNELDEKEQEKAENQADEQFSDVDDDNLDFKMWEGDDAQEEEDKKNDENKQNRKQDQLQFNSKQKPQGELEDKAKDESKKDKEQQRNIKDFENVEQKENPEPEINQMQKNDDEEQEEEQNGENKDLNQQLDPELLKGQMELEEEEELNDEHQDGGSQQGELEEDMESANDQQNDQQQIDPLDQISDFEEKNQQQQEEKTQMEQAVQNENMDEEEEEHNEQIAEEEEEQKKDFPKNVHNQNQKKKNIQEDKYGTEGNDDQIQNQNEKKDQKTEKNQINQNNQENQEENKENQQEQNNEGQQLENINKFSNEFLKQIIQNSQPTAQTLQNFFKDLQIVQESNENQIQQINQEEKLQNQPQNEYEAYNPDQNMSQDQLSQLLKTNFNAQNNQQNIQTQQEDQNNIEEFPNNQTNLKQDLEKEEQQQKQTQKKPENKNNQQQQQKESQIDFEEEQKESQKNKPAKTQYEEDQNIYKEKKPLDLQQSIPKPTKMEQEDNLELQQDIQELLEKYLEDIKSTSEDLPDDLRLQKAQELWQILETQARYLSQQLCEELKVVLEPTQIQSFKGDYKSGKRLNMKKIIPYIASNFRKDKIWLRRSQPSKRTYQILLAIDDSMSMQHQNVGFFALQSMTTLSLAMSKMEVGQIGIAAIKQGLNLLHDFNKQLTPADSPYILSAFQFQHQDHSSNDMDLVKFMDQTIQLFESSKQGQKDIHQICFIMSDGRFNKKLVKPLVAKGEENGILFVFIVLDSSEEKESIMNIKSTNHKYINGKLQIEMKNYLEDFPFKNYIIVKFITKVVQLNGQEASTAEEAEEIAIKLSQNKPKNEGIQFMDYVVKAQIHAGGRGKGFFKENGIQGGVQFAFSPEEVKEISAKMLGNTLITKQTGLRGRPVNKVLITEKMFLRKELYLAITLDRKQGGITIITNERGGMNVEQSGVETVKTHFVQIDKGLTEEILHEVSQSLNIGQKYDEQLHKIVSGLYDCFMKSDCTLLEINPLALSLNGQLVICDQKMIIDDNALFRQIELAQSEDITQKDIKEIEADKNNLNYIALDGNIGCMVNGAGLAMATMDIIQQNNGMPANFLDIGGGANDRQVCNALRLMENDKNVESIFINIFAGINRCDIVVLGLIKALSDLGMKKPIVIRLKGTNLEEGKRLIMESGFQMNLTEDFGKAAQKSVKMAEILRMAKEARININLLS</sequence>
<dbReference type="RefSeq" id="XP_004032021.1">
    <property type="nucleotide sequence ID" value="XM_004031973.1"/>
</dbReference>
<dbReference type="InterPro" id="IPR041190">
    <property type="entry name" value="Midasin_AAA_lid_5"/>
</dbReference>
<comment type="pathway">
    <text evidence="3">Carbohydrate metabolism; tricarboxylic acid cycle; succinate from succinyl-CoA (ligase route): step 1/1.</text>
</comment>
<dbReference type="GO" id="GO:0030687">
    <property type="term" value="C:preribosome, large subunit precursor"/>
    <property type="evidence" value="ECO:0007669"/>
    <property type="project" value="TreeGrafter"/>
</dbReference>
<dbReference type="Pfam" id="PF17867">
    <property type="entry name" value="AAA_lid_7"/>
    <property type="match status" value="1"/>
</dbReference>
<dbReference type="InParanoid" id="G0QWH3"/>
<dbReference type="Pfam" id="PF08442">
    <property type="entry name" value="ATP-grasp_2"/>
    <property type="match status" value="1"/>
</dbReference>
<dbReference type="GeneID" id="14906546"/>
<feature type="compositionally biased region" description="Basic and acidic residues" evidence="12">
    <location>
        <begin position="2307"/>
        <end position="2330"/>
    </location>
</feature>
<dbReference type="Gene3D" id="3.40.50.261">
    <property type="entry name" value="Succinyl-CoA synthetase domains"/>
    <property type="match status" value="1"/>
</dbReference>
<dbReference type="InterPro" id="IPR003593">
    <property type="entry name" value="AAA+_ATPase"/>
</dbReference>
<evidence type="ECO:0000256" key="1">
    <source>
        <dbReference type="ARBA" id="ARBA00004604"/>
    </source>
</evidence>
<name>G0QWH3_ICHMU</name>
<feature type="compositionally biased region" description="Low complexity" evidence="12">
    <location>
        <begin position="2608"/>
        <end position="2621"/>
    </location>
</feature>
<dbReference type="InterPro" id="IPR040848">
    <property type="entry name" value="AAA_lid_7"/>
</dbReference>
<feature type="region of interest" description="Disordered" evidence="12">
    <location>
        <begin position="2271"/>
        <end position="2621"/>
    </location>
</feature>
<dbReference type="Pfam" id="PF17865">
    <property type="entry name" value="AAA_lid_5"/>
    <property type="match status" value="1"/>
</dbReference>
<accession>G0QWH3</accession>
<evidence type="ECO:0000256" key="3">
    <source>
        <dbReference type="ARBA" id="ARBA00005064"/>
    </source>
</evidence>
<dbReference type="EMBL" id="GL983995">
    <property type="protein sequence ID" value="EGR30434.1"/>
    <property type="molecule type" value="Genomic_DNA"/>
</dbReference>
<organism evidence="14 15">
    <name type="scientific">Ichthyophthirius multifiliis</name>
    <name type="common">White spot disease agent</name>
    <name type="synonym">Ich</name>
    <dbReference type="NCBI Taxonomy" id="5932"/>
    <lineage>
        <taxon>Eukaryota</taxon>
        <taxon>Sar</taxon>
        <taxon>Alveolata</taxon>
        <taxon>Ciliophora</taxon>
        <taxon>Intramacronucleata</taxon>
        <taxon>Oligohymenophorea</taxon>
        <taxon>Hymenostomatida</taxon>
        <taxon>Ophryoglenina</taxon>
        <taxon>Ichthyophthirius</taxon>
    </lineage>
</organism>
<feature type="compositionally biased region" description="Acidic residues" evidence="12">
    <location>
        <begin position="2525"/>
        <end position="2542"/>
    </location>
</feature>
<dbReference type="STRING" id="857967.G0QWH3"/>
<dbReference type="OMA" id="RCHRINN"/>
<feature type="compositionally biased region" description="Basic and acidic residues" evidence="12">
    <location>
        <begin position="2358"/>
        <end position="2372"/>
    </location>
</feature>
<evidence type="ECO:0000256" key="9">
    <source>
        <dbReference type="ARBA" id="ARBA00023242"/>
    </source>
</evidence>
<dbReference type="PANTHER" id="PTHR48103">
    <property type="entry name" value="MIDASIN-RELATED"/>
    <property type="match status" value="1"/>
</dbReference>
<evidence type="ECO:0000256" key="4">
    <source>
        <dbReference type="ARBA" id="ARBA00007188"/>
    </source>
</evidence>
<dbReference type="InterPro" id="IPR013815">
    <property type="entry name" value="ATP_grasp_subdomain_1"/>
</dbReference>
<gene>
    <name evidence="14" type="ORF">IMG5_132180</name>
</gene>
<feature type="compositionally biased region" description="Basic and acidic residues" evidence="12">
    <location>
        <begin position="2382"/>
        <end position="2416"/>
    </location>
</feature>
<dbReference type="GO" id="GO:0005730">
    <property type="term" value="C:nucleolus"/>
    <property type="evidence" value="ECO:0007669"/>
    <property type="project" value="UniProtKB-SubCell"/>
</dbReference>
<keyword evidence="14" id="KW-0378">Hydrolase</keyword>
<dbReference type="SUPFAM" id="SSF52540">
    <property type="entry name" value="P-loop containing nucleoside triphosphate hydrolases"/>
    <property type="match status" value="5"/>
</dbReference>
<dbReference type="GO" id="GO:0000027">
    <property type="term" value="P:ribosomal large subunit assembly"/>
    <property type="evidence" value="ECO:0007669"/>
    <property type="project" value="TreeGrafter"/>
</dbReference>
<keyword evidence="9" id="KW-0539">Nucleus</keyword>
<reference evidence="14 15" key="1">
    <citation type="submission" date="2011-07" db="EMBL/GenBank/DDBJ databases">
        <authorList>
            <person name="Coyne R."/>
            <person name="Brami D."/>
            <person name="Johnson J."/>
            <person name="Hostetler J."/>
            <person name="Hannick L."/>
            <person name="Clark T."/>
            <person name="Cassidy-Hanley D."/>
            <person name="Inman J."/>
        </authorList>
    </citation>
    <scope>NUCLEOTIDE SEQUENCE [LARGE SCALE GENOMIC DNA]</scope>
    <source>
        <strain evidence="14 15">G5</strain>
    </source>
</reference>
<evidence type="ECO:0000313" key="14">
    <source>
        <dbReference type="EMBL" id="EGR30434.1"/>
    </source>
</evidence>
<dbReference type="GO" id="GO:0016887">
    <property type="term" value="F:ATP hydrolysis activity"/>
    <property type="evidence" value="ECO:0007669"/>
    <property type="project" value="InterPro"/>
</dbReference>
<feature type="compositionally biased region" description="Acidic residues" evidence="12">
    <location>
        <begin position="2280"/>
        <end position="2292"/>
    </location>
</feature>
<keyword evidence="14" id="KW-0436">Ligase</keyword>
<dbReference type="Pfam" id="PF07728">
    <property type="entry name" value="AAA_5"/>
    <property type="match status" value="7"/>
</dbReference>
<evidence type="ECO:0000259" key="13">
    <source>
        <dbReference type="PROSITE" id="PS50234"/>
    </source>
</evidence>
<dbReference type="Pfam" id="PF00549">
    <property type="entry name" value="Ligase_CoA"/>
    <property type="match status" value="1"/>
</dbReference>
<feature type="compositionally biased region" description="Acidic residues" evidence="12">
    <location>
        <begin position="2331"/>
        <end position="2343"/>
    </location>
</feature>
<protein>
    <recommendedName>
        <fullName evidence="5">Midasin</fullName>
    </recommendedName>
    <alternativeName>
        <fullName evidence="10">MIDAS-containing protein</fullName>
    </alternativeName>
</protein>
<dbReference type="SUPFAM" id="SSF52210">
    <property type="entry name" value="Succinyl-CoA synthetase domains"/>
    <property type="match status" value="1"/>
</dbReference>
<evidence type="ECO:0000256" key="11">
    <source>
        <dbReference type="SAM" id="Coils"/>
    </source>
</evidence>
<dbReference type="GO" id="GO:0005524">
    <property type="term" value="F:ATP binding"/>
    <property type="evidence" value="ECO:0007669"/>
    <property type="project" value="UniProtKB-KW"/>
</dbReference>
<dbReference type="OrthoDB" id="5186at2759"/>
<dbReference type="Gene3D" id="3.40.50.300">
    <property type="entry name" value="P-loop containing nucleotide triphosphate hydrolases"/>
    <property type="match status" value="5"/>
</dbReference>
<keyword evidence="14" id="KW-0560">Oxidoreductase</keyword>
<feature type="compositionally biased region" description="Acidic residues" evidence="12">
    <location>
        <begin position="2427"/>
        <end position="2436"/>
    </location>
</feature>
<dbReference type="InterPro" id="IPR005811">
    <property type="entry name" value="SUCC_ACL_C"/>
</dbReference>
<evidence type="ECO:0000256" key="6">
    <source>
        <dbReference type="ARBA" id="ARBA00022741"/>
    </source>
</evidence>
<dbReference type="InterPro" id="IPR002035">
    <property type="entry name" value="VWF_A"/>
</dbReference>
<dbReference type="Gene3D" id="3.30.1490.20">
    <property type="entry name" value="ATP-grasp fold, A domain"/>
    <property type="match status" value="1"/>
</dbReference>
<dbReference type="GO" id="GO:0000055">
    <property type="term" value="P:ribosomal large subunit export from nucleus"/>
    <property type="evidence" value="ECO:0007669"/>
    <property type="project" value="TreeGrafter"/>
</dbReference>
<dbReference type="Gene3D" id="3.30.470.20">
    <property type="entry name" value="ATP-grasp fold, B domain"/>
    <property type="match status" value="1"/>
</dbReference>
<evidence type="ECO:0000256" key="12">
    <source>
        <dbReference type="SAM" id="MobiDB-lite"/>
    </source>
</evidence>
<dbReference type="FunFam" id="3.40.50.300:FF:001368">
    <property type="entry name" value="Midasin"/>
    <property type="match status" value="1"/>
</dbReference>
<comment type="similarity">
    <text evidence="4">Belongs to the midasin family.</text>
</comment>
<dbReference type="FunCoup" id="G0QWH3">
    <property type="interactions" value="177"/>
</dbReference>
<feature type="coiled-coil region" evidence="11">
    <location>
        <begin position="2102"/>
        <end position="2134"/>
    </location>
</feature>